<evidence type="ECO:0000313" key="2">
    <source>
        <dbReference type="EMBL" id="BCJ39956.1"/>
    </source>
</evidence>
<proteinExistence type="predicted"/>
<evidence type="ECO:0000313" key="3">
    <source>
        <dbReference type="Proteomes" id="UP000676967"/>
    </source>
</evidence>
<keyword evidence="3" id="KW-1185">Reference proteome</keyword>
<name>A0ABM7LL12_9ACTN</name>
<sequence length="192" mass="20093">MDVLQHGEPGAAPNRPSRRAVITAVVVAAALAAVALAWHHHGRPAAAPASSPSPTASPIRLDFLGDYHLNQQDDGEFLLGFVLLNNTGRDVTVEPDRVPAIPGITDATATLLPANRLGGAAPPDPRPTTLPRGGKVTYALQGHLSCTAESPTPIPAHLRVDQEAVTIPLPDIDGQDWATFLRTTMCPLPSAP</sequence>
<dbReference type="RefSeq" id="WP_189330830.1">
    <property type="nucleotide sequence ID" value="NZ_AP023356.1"/>
</dbReference>
<dbReference type="EMBL" id="AP023356">
    <property type="protein sequence ID" value="BCJ39956.1"/>
    <property type="molecule type" value="Genomic_DNA"/>
</dbReference>
<gene>
    <name evidence="2" type="ORF">Aiant_06130</name>
</gene>
<keyword evidence="1" id="KW-0812">Transmembrane</keyword>
<dbReference type="InterPro" id="IPR006311">
    <property type="entry name" value="TAT_signal"/>
</dbReference>
<keyword evidence="1" id="KW-1133">Transmembrane helix</keyword>
<organism evidence="2 3">
    <name type="scientific">Actinoplanes ianthinogenes</name>
    <dbReference type="NCBI Taxonomy" id="122358"/>
    <lineage>
        <taxon>Bacteria</taxon>
        <taxon>Bacillati</taxon>
        <taxon>Actinomycetota</taxon>
        <taxon>Actinomycetes</taxon>
        <taxon>Micromonosporales</taxon>
        <taxon>Micromonosporaceae</taxon>
        <taxon>Actinoplanes</taxon>
    </lineage>
</organism>
<accession>A0ABM7LL12</accession>
<keyword evidence="1" id="KW-0472">Membrane</keyword>
<dbReference type="PROSITE" id="PS51318">
    <property type="entry name" value="TAT"/>
    <property type="match status" value="1"/>
</dbReference>
<feature type="transmembrane region" description="Helical" evidence="1">
    <location>
        <begin position="20"/>
        <end position="38"/>
    </location>
</feature>
<evidence type="ECO:0000256" key="1">
    <source>
        <dbReference type="SAM" id="Phobius"/>
    </source>
</evidence>
<reference evidence="2 3" key="1">
    <citation type="submission" date="2020-08" db="EMBL/GenBank/DDBJ databases">
        <title>Whole genome shotgun sequence of Actinoplanes ianthinogenes NBRC 13996.</title>
        <authorList>
            <person name="Komaki H."/>
            <person name="Tamura T."/>
        </authorList>
    </citation>
    <scope>NUCLEOTIDE SEQUENCE [LARGE SCALE GENOMIC DNA]</scope>
    <source>
        <strain evidence="2 3">NBRC 13996</strain>
    </source>
</reference>
<dbReference type="Proteomes" id="UP000676967">
    <property type="component" value="Chromosome"/>
</dbReference>
<protein>
    <submittedName>
        <fullName evidence="2">Uncharacterized protein</fullName>
    </submittedName>
</protein>